<gene>
    <name evidence="5" type="ORF">B0T16DRAFT_410728</name>
</gene>
<evidence type="ECO:0000256" key="1">
    <source>
        <dbReference type="ARBA" id="ARBA00022598"/>
    </source>
</evidence>
<comment type="caution">
    <text evidence="5">The sequence shown here is derived from an EMBL/GenBank/DDBJ whole genome shotgun (WGS) entry which is preliminary data.</text>
</comment>
<evidence type="ECO:0000313" key="5">
    <source>
        <dbReference type="EMBL" id="KAK0649803.1"/>
    </source>
</evidence>
<dbReference type="PANTHER" id="PTHR43785:SF2">
    <property type="entry name" value="TYPE-1 GLUTAMINE SYNTHETASE 1"/>
    <property type="match status" value="1"/>
</dbReference>
<dbReference type="AlphaFoldDB" id="A0AA39YC33"/>
<feature type="domain" description="GS catalytic" evidence="4">
    <location>
        <begin position="131"/>
        <end position="460"/>
    </location>
</feature>
<dbReference type="PROSITE" id="PS51987">
    <property type="entry name" value="GS_CATALYTIC"/>
    <property type="match status" value="1"/>
</dbReference>
<dbReference type="InterPro" id="IPR008146">
    <property type="entry name" value="Gln_synth_cat_dom"/>
</dbReference>
<dbReference type="EMBL" id="JAULSV010000003">
    <property type="protein sequence ID" value="KAK0649803.1"/>
    <property type="molecule type" value="Genomic_DNA"/>
</dbReference>
<dbReference type="Proteomes" id="UP001174936">
    <property type="component" value="Unassembled WGS sequence"/>
</dbReference>
<evidence type="ECO:0000313" key="6">
    <source>
        <dbReference type="Proteomes" id="UP001174936"/>
    </source>
</evidence>
<dbReference type="SMART" id="SM01230">
    <property type="entry name" value="Gln-synt_C"/>
    <property type="match status" value="1"/>
</dbReference>
<dbReference type="InterPro" id="IPR014746">
    <property type="entry name" value="Gln_synth/guanido_kin_cat_dom"/>
</dbReference>
<reference evidence="5" key="1">
    <citation type="submission" date="2023-06" db="EMBL/GenBank/DDBJ databases">
        <title>Genome-scale phylogeny and comparative genomics of the fungal order Sordariales.</title>
        <authorList>
            <consortium name="Lawrence Berkeley National Laboratory"/>
            <person name="Hensen N."/>
            <person name="Bonometti L."/>
            <person name="Westerberg I."/>
            <person name="Brannstrom I.O."/>
            <person name="Guillou S."/>
            <person name="Cros-Aarteil S."/>
            <person name="Calhoun S."/>
            <person name="Haridas S."/>
            <person name="Kuo A."/>
            <person name="Mondo S."/>
            <person name="Pangilinan J."/>
            <person name="Riley R."/>
            <person name="Labutti K."/>
            <person name="Andreopoulos B."/>
            <person name="Lipzen A."/>
            <person name="Chen C."/>
            <person name="Yanf M."/>
            <person name="Daum C."/>
            <person name="Ng V."/>
            <person name="Clum A."/>
            <person name="Steindorff A."/>
            <person name="Ohm R."/>
            <person name="Martin F."/>
            <person name="Silar P."/>
            <person name="Natvig D."/>
            <person name="Lalanne C."/>
            <person name="Gautier V."/>
            <person name="Ament-Velasquez S.L."/>
            <person name="Kruys A."/>
            <person name="Hutchinson M.I."/>
            <person name="Powell A.J."/>
            <person name="Barry K."/>
            <person name="Miller A.N."/>
            <person name="Grigoriev I.V."/>
            <person name="Debuchy R."/>
            <person name="Gladieux P."/>
            <person name="Thoren M.H."/>
            <person name="Johannesson H."/>
        </authorList>
    </citation>
    <scope>NUCLEOTIDE SEQUENCE</scope>
    <source>
        <strain evidence="5">SMH2532-1</strain>
    </source>
</reference>
<keyword evidence="6" id="KW-1185">Reference proteome</keyword>
<comment type="similarity">
    <text evidence="2 3">Belongs to the glutamine synthetase family.</text>
</comment>
<organism evidence="5 6">
    <name type="scientific">Cercophora newfieldiana</name>
    <dbReference type="NCBI Taxonomy" id="92897"/>
    <lineage>
        <taxon>Eukaryota</taxon>
        <taxon>Fungi</taxon>
        <taxon>Dikarya</taxon>
        <taxon>Ascomycota</taxon>
        <taxon>Pezizomycotina</taxon>
        <taxon>Sordariomycetes</taxon>
        <taxon>Sordariomycetidae</taxon>
        <taxon>Sordariales</taxon>
        <taxon>Lasiosphaeriaceae</taxon>
        <taxon>Cercophora</taxon>
    </lineage>
</organism>
<dbReference type="Pfam" id="PF00120">
    <property type="entry name" value="Gln-synt_C"/>
    <property type="match status" value="1"/>
</dbReference>
<evidence type="ECO:0000259" key="4">
    <source>
        <dbReference type="PROSITE" id="PS51987"/>
    </source>
</evidence>
<name>A0AA39YC33_9PEZI</name>
<accession>A0AA39YC33</accession>
<dbReference type="GO" id="GO:0004356">
    <property type="term" value="F:glutamine synthetase activity"/>
    <property type="evidence" value="ECO:0007669"/>
    <property type="project" value="InterPro"/>
</dbReference>
<sequence>MADSEQQGGSPLEAFLAMNEHVKFIECIWVDFFGVTRLRKLPVARARHLARSNGHLRLTQVSMASQLEGVSIAELAEPGFDAMCPDWTSVRLIGNDESHAAVICWFLGKSSPGQPKIEHDTDTAASRNRCPRIALARALSFARQTGGVELQVGFELEFYLLDEPYDITAAADDAATSPERDPRVHWSTASSLRTKHGECVESCVEALEACGIAVEQLQAEGSLHQFEISLCPQEAMCAADSLVIAVEVVKRTAMKMGFFATFLPKPFAGRCSSGLHTHISVHGGDATTYPHFLAGMLERLPLLAAFGMPNAMSYSRLGFPALGEWVSWGIENRDAALRQIKPHHWEVRTVDFTANIYLVLATLVAAGVLGIRDREPLRWKECSLSCDRITEAQRLEHGVDTRLPRNLYESGQLLGRGFQGLDEVIGAPILEYYSLLRDADMKRQDGMAGDDILRFLAKEF</sequence>
<dbReference type="Gene3D" id="3.30.590.10">
    <property type="entry name" value="Glutamine synthetase/guanido kinase, catalytic domain"/>
    <property type="match status" value="1"/>
</dbReference>
<evidence type="ECO:0000256" key="3">
    <source>
        <dbReference type="RuleBase" id="RU000384"/>
    </source>
</evidence>
<proteinExistence type="inferred from homology"/>
<protein>
    <recommendedName>
        <fullName evidence="4">GS catalytic domain-containing protein</fullName>
    </recommendedName>
</protein>
<keyword evidence="1" id="KW-0436">Ligase</keyword>
<evidence type="ECO:0000256" key="2">
    <source>
        <dbReference type="PROSITE-ProRule" id="PRU01331"/>
    </source>
</evidence>
<dbReference type="SUPFAM" id="SSF55931">
    <property type="entry name" value="Glutamine synthetase/guanido kinase"/>
    <property type="match status" value="1"/>
</dbReference>
<dbReference type="PANTHER" id="PTHR43785">
    <property type="entry name" value="GAMMA-GLUTAMYLPUTRESCINE SYNTHETASE"/>
    <property type="match status" value="1"/>
</dbReference>